<feature type="compositionally biased region" description="Polar residues" evidence="1">
    <location>
        <begin position="36"/>
        <end position="45"/>
    </location>
</feature>
<organism evidence="3 4">
    <name type="scientific">Mytilus coruscus</name>
    <name type="common">Sea mussel</name>
    <dbReference type="NCBI Taxonomy" id="42192"/>
    <lineage>
        <taxon>Eukaryota</taxon>
        <taxon>Metazoa</taxon>
        <taxon>Spiralia</taxon>
        <taxon>Lophotrochozoa</taxon>
        <taxon>Mollusca</taxon>
        <taxon>Bivalvia</taxon>
        <taxon>Autobranchia</taxon>
        <taxon>Pteriomorphia</taxon>
        <taxon>Mytilida</taxon>
        <taxon>Mytiloidea</taxon>
        <taxon>Mytilidae</taxon>
        <taxon>Mytilinae</taxon>
        <taxon>Mytilus</taxon>
    </lineage>
</organism>
<evidence type="ECO:0000313" key="4">
    <source>
        <dbReference type="Proteomes" id="UP000507470"/>
    </source>
</evidence>
<dbReference type="PROSITE" id="PS50888">
    <property type="entry name" value="BHLH"/>
    <property type="match status" value="1"/>
</dbReference>
<evidence type="ECO:0000313" key="3">
    <source>
        <dbReference type="EMBL" id="CAC5414921.1"/>
    </source>
</evidence>
<feature type="region of interest" description="Disordered" evidence="1">
    <location>
        <begin position="25"/>
        <end position="51"/>
    </location>
</feature>
<dbReference type="GO" id="GO:0046983">
    <property type="term" value="F:protein dimerization activity"/>
    <property type="evidence" value="ECO:0007669"/>
    <property type="project" value="InterPro"/>
</dbReference>
<dbReference type="SUPFAM" id="SSF47459">
    <property type="entry name" value="HLH, helix-loop-helix DNA-binding domain"/>
    <property type="match status" value="1"/>
</dbReference>
<dbReference type="SMART" id="SM00353">
    <property type="entry name" value="HLH"/>
    <property type="match status" value="1"/>
</dbReference>
<evidence type="ECO:0000256" key="1">
    <source>
        <dbReference type="SAM" id="MobiDB-lite"/>
    </source>
</evidence>
<proteinExistence type="predicted"/>
<feature type="domain" description="BHLH" evidence="2">
    <location>
        <begin position="59"/>
        <end position="112"/>
    </location>
</feature>
<keyword evidence="4" id="KW-1185">Reference proteome</keyword>
<dbReference type="InterPro" id="IPR050283">
    <property type="entry name" value="E-box_TF_Regulators"/>
</dbReference>
<dbReference type="GO" id="GO:0000977">
    <property type="term" value="F:RNA polymerase II transcription regulatory region sequence-specific DNA binding"/>
    <property type="evidence" value="ECO:0007669"/>
    <property type="project" value="TreeGrafter"/>
</dbReference>
<dbReference type="Proteomes" id="UP000507470">
    <property type="component" value="Unassembled WGS sequence"/>
</dbReference>
<accession>A0A6J8E797</accession>
<dbReference type="PANTHER" id="PTHR23349:SF68">
    <property type="entry name" value="FI14601P"/>
    <property type="match status" value="1"/>
</dbReference>
<sequence length="204" mass="23574">MENYLYALEDDFLDFYDAVDYSTSLDSPSSNDSDQENVFFNNLDSSSDEHKVYPPKRVHQRKAANMRERRRMKSINQAFECLRQSIPPSVTTERKLSKVDTLKLAIRYIGYLSGIVESCSEYSQDKNTDANKQEKVIVRCHFSDFTNRDSGEELLGHSLSWTDSRNTTKIGNNRHTAKLWIPESPTESDLINISSFATDFNNYR</sequence>
<dbReference type="Gene3D" id="4.10.280.10">
    <property type="entry name" value="Helix-loop-helix DNA-binding domain"/>
    <property type="match status" value="1"/>
</dbReference>
<dbReference type="EMBL" id="CACVKT020008354">
    <property type="protein sequence ID" value="CAC5414921.1"/>
    <property type="molecule type" value="Genomic_DNA"/>
</dbReference>
<dbReference type="OrthoDB" id="6106870at2759"/>
<evidence type="ECO:0000259" key="2">
    <source>
        <dbReference type="PROSITE" id="PS50888"/>
    </source>
</evidence>
<protein>
    <submittedName>
        <fullName evidence="3">PTF1A</fullName>
    </submittedName>
</protein>
<dbReference type="GO" id="GO:0032502">
    <property type="term" value="P:developmental process"/>
    <property type="evidence" value="ECO:0007669"/>
    <property type="project" value="TreeGrafter"/>
</dbReference>
<gene>
    <name evidence="3" type="ORF">MCOR_47656</name>
</gene>
<dbReference type="InterPro" id="IPR011598">
    <property type="entry name" value="bHLH_dom"/>
</dbReference>
<dbReference type="AlphaFoldDB" id="A0A6J8E797"/>
<dbReference type="GO" id="GO:0000981">
    <property type="term" value="F:DNA-binding transcription factor activity, RNA polymerase II-specific"/>
    <property type="evidence" value="ECO:0007669"/>
    <property type="project" value="TreeGrafter"/>
</dbReference>
<dbReference type="Pfam" id="PF00010">
    <property type="entry name" value="HLH"/>
    <property type="match status" value="1"/>
</dbReference>
<dbReference type="InterPro" id="IPR036638">
    <property type="entry name" value="HLH_DNA-bd_sf"/>
</dbReference>
<dbReference type="PANTHER" id="PTHR23349">
    <property type="entry name" value="BASIC HELIX-LOOP-HELIX TRANSCRIPTION FACTOR, TWIST"/>
    <property type="match status" value="1"/>
</dbReference>
<name>A0A6J8E797_MYTCO</name>
<reference evidence="3 4" key="1">
    <citation type="submission" date="2020-06" db="EMBL/GenBank/DDBJ databases">
        <authorList>
            <person name="Li R."/>
            <person name="Bekaert M."/>
        </authorList>
    </citation>
    <scope>NUCLEOTIDE SEQUENCE [LARGE SCALE GENOMIC DNA]</scope>
    <source>
        <strain evidence="4">wild</strain>
    </source>
</reference>